<evidence type="ECO:0000313" key="3">
    <source>
        <dbReference type="Proteomes" id="UP000784294"/>
    </source>
</evidence>
<accession>A0A448WLX4</accession>
<dbReference type="Proteomes" id="UP000784294">
    <property type="component" value="Unassembled WGS sequence"/>
</dbReference>
<comment type="caution">
    <text evidence="2">The sequence shown here is derived from an EMBL/GenBank/DDBJ whole genome shotgun (WGS) entry which is preliminary data.</text>
</comment>
<organism evidence="2 3">
    <name type="scientific">Protopolystoma xenopodis</name>
    <dbReference type="NCBI Taxonomy" id="117903"/>
    <lineage>
        <taxon>Eukaryota</taxon>
        <taxon>Metazoa</taxon>
        <taxon>Spiralia</taxon>
        <taxon>Lophotrochozoa</taxon>
        <taxon>Platyhelminthes</taxon>
        <taxon>Monogenea</taxon>
        <taxon>Polyopisthocotylea</taxon>
        <taxon>Polystomatidea</taxon>
        <taxon>Polystomatidae</taxon>
        <taxon>Protopolystoma</taxon>
    </lineage>
</organism>
<protein>
    <submittedName>
        <fullName evidence="2">Uncharacterized protein</fullName>
    </submittedName>
</protein>
<reference evidence="2" key="1">
    <citation type="submission" date="2018-11" db="EMBL/GenBank/DDBJ databases">
        <authorList>
            <consortium name="Pathogen Informatics"/>
        </authorList>
    </citation>
    <scope>NUCLEOTIDE SEQUENCE</scope>
</reference>
<evidence type="ECO:0000256" key="1">
    <source>
        <dbReference type="SAM" id="MobiDB-lite"/>
    </source>
</evidence>
<proteinExistence type="predicted"/>
<name>A0A448WLX4_9PLAT</name>
<dbReference type="AlphaFoldDB" id="A0A448WLX4"/>
<evidence type="ECO:0000313" key="2">
    <source>
        <dbReference type="EMBL" id="VEL14969.1"/>
    </source>
</evidence>
<feature type="region of interest" description="Disordered" evidence="1">
    <location>
        <begin position="37"/>
        <end position="103"/>
    </location>
</feature>
<dbReference type="OrthoDB" id="10261632at2759"/>
<dbReference type="EMBL" id="CAAALY010022961">
    <property type="protein sequence ID" value="VEL14969.1"/>
    <property type="molecule type" value="Genomic_DNA"/>
</dbReference>
<gene>
    <name evidence="2" type="ORF">PXEA_LOCUS8409</name>
</gene>
<keyword evidence="3" id="KW-1185">Reference proteome</keyword>
<sequence length="103" mass="11188">MQRRRAELTHNLIIFAMQRTIAFEQGLSKICTGATLLPSEAKSGKDNESGLLSSKGSLEKQVEETSKNPFDAEGEDDSTDGSGKDELLPRQQQSGSFDGIISK</sequence>
<feature type="compositionally biased region" description="Basic and acidic residues" evidence="1">
    <location>
        <begin position="57"/>
        <end position="66"/>
    </location>
</feature>